<sequence length="128" mass="14161">MTRCDRCQAFCKTSKTTVEFRSHVTVKVQSAQQKINLDNSQIQYLLSVKDAEFADAHSLITDILVHDEIHKQTWREYVVKVSFVDRSCSSGAGSSVSVEQTPVTSTEASGFEIKGEEAAALEALFEGQ</sequence>
<dbReference type="AlphaFoldDB" id="A0AAW2ATF1"/>
<organism evidence="2 3">
    <name type="scientific">Culter alburnus</name>
    <name type="common">Topmouth culter</name>
    <dbReference type="NCBI Taxonomy" id="194366"/>
    <lineage>
        <taxon>Eukaryota</taxon>
        <taxon>Metazoa</taxon>
        <taxon>Chordata</taxon>
        <taxon>Craniata</taxon>
        <taxon>Vertebrata</taxon>
        <taxon>Euteleostomi</taxon>
        <taxon>Actinopterygii</taxon>
        <taxon>Neopterygii</taxon>
        <taxon>Teleostei</taxon>
        <taxon>Ostariophysi</taxon>
        <taxon>Cypriniformes</taxon>
        <taxon>Xenocyprididae</taxon>
        <taxon>Xenocypridinae</taxon>
        <taxon>Culter</taxon>
    </lineage>
</organism>
<evidence type="ECO:0000256" key="1">
    <source>
        <dbReference type="SAM" id="MobiDB-lite"/>
    </source>
</evidence>
<reference evidence="2 3" key="1">
    <citation type="submission" date="2024-05" db="EMBL/GenBank/DDBJ databases">
        <title>A high-quality chromosomal-level genome assembly of Topmouth culter (Culter alburnus).</title>
        <authorList>
            <person name="Zhao H."/>
        </authorList>
    </citation>
    <scope>NUCLEOTIDE SEQUENCE [LARGE SCALE GENOMIC DNA]</scope>
    <source>
        <strain evidence="2">CATC2023</strain>
        <tissue evidence="2">Muscle</tissue>
    </source>
</reference>
<feature type="compositionally biased region" description="Polar residues" evidence="1">
    <location>
        <begin position="99"/>
        <end position="108"/>
    </location>
</feature>
<gene>
    <name evidence="2" type="ORF">ABG768_018817</name>
</gene>
<evidence type="ECO:0000313" key="3">
    <source>
        <dbReference type="Proteomes" id="UP001479290"/>
    </source>
</evidence>
<accession>A0AAW2ATF1</accession>
<protein>
    <submittedName>
        <fullName evidence="2">Uncharacterized protein</fullName>
    </submittedName>
</protein>
<evidence type="ECO:0000313" key="2">
    <source>
        <dbReference type="EMBL" id="KAK9976996.1"/>
    </source>
</evidence>
<proteinExistence type="predicted"/>
<dbReference type="EMBL" id="JAWDJR010000003">
    <property type="protein sequence ID" value="KAK9976996.1"/>
    <property type="molecule type" value="Genomic_DNA"/>
</dbReference>
<dbReference type="Proteomes" id="UP001479290">
    <property type="component" value="Unassembled WGS sequence"/>
</dbReference>
<feature type="region of interest" description="Disordered" evidence="1">
    <location>
        <begin position="88"/>
        <end position="109"/>
    </location>
</feature>
<name>A0AAW2ATF1_CULAL</name>
<comment type="caution">
    <text evidence="2">The sequence shown here is derived from an EMBL/GenBank/DDBJ whole genome shotgun (WGS) entry which is preliminary data.</text>
</comment>
<feature type="compositionally biased region" description="Low complexity" evidence="1">
    <location>
        <begin position="88"/>
        <end position="98"/>
    </location>
</feature>
<keyword evidence="3" id="KW-1185">Reference proteome</keyword>